<feature type="compositionally biased region" description="Basic and acidic residues" evidence="2">
    <location>
        <begin position="40"/>
        <end position="68"/>
    </location>
</feature>
<dbReference type="Proteomes" id="UP001189429">
    <property type="component" value="Unassembled WGS sequence"/>
</dbReference>
<feature type="compositionally biased region" description="Low complexity" evidence="2">
    <location>
        <begin position="260"/>
        <end position="276"/>
    </location>
</feature>
<evidence type="ECO:0000256" key="2">
    <source>
        <dbReference type="SAM" id="MobiDB-lite"/>
    </source>
</evidence>
<organism evidence="3 4">
    <name type="scientific">Prorocentrum cordatum</name>
    <dbReference type="NCBI Taxonomy" id="2364126"/>
    <lineage>
        <taxon>Eukaryota</taxon>
        <taxon>Sar</taxon>
        <taxon>Alveolata</taxon>
        <taxon>Dinophyceae</taxon>
        <taxon>Prorocentrales</taxon>
        <taxon>Prorocentraceae</taxon>
        <taxon>Prorocentrum</taxon>
    </lineage>
</organism>
<keyword evidence="1" id="KW-0175">Coiled coil</keyword>
<evidence type="ECO:0000313" key="3">
    <source>
        <dbReference type="EMBL" id="CAK0888299.1"/>
    </source>
</evidence>
<reference evidence="3" key="1">
    <citation type="submission" date="2023-10" db="EMBL/GenBank/DDBJ databases">
        <authorList>
            <person name="Chen Y."/>
            <person name="Shah S."/>
            <person name="Dougan E. K."/>
            <person name="Thang M."/>
            <person name="Chan C."/>
        </authorList>
    </citation>
    <scope>NUCLEOTIDE SEQUENCE [LARGE SCALE GENOMIC DNA]</scope>
</reference>
<feature type="coiled-coil region" evidence="1">
    <location>
        <begin position="151"/>
        <end position="199"/>
    </location>
</feature>
<feature type="non-terminal residue" evidence="3">
    <location>
        <position position="1"/>
    </location>
</feature>
<gene>
    <name evidence="3" type="ORF">PCOR1329_LOCUS69114</name>
</gene>
<name>A0ABN9WSL1_9DINO</name>
<protein>
    <submittedName>
        <fullName evidence="3">Uncharacterized protein</fullName>
    </submittedName>
</protein>
<dbReference type="EMBL" id="CAUYUJ010019058">
    <property type="protein sequence ID" value="CAK0888299.1"/>
    <property type="molecule type" value="Genomic_DNA"/>
</dbReference>
<proteinExistence type="predicted"/>
<feature type="region of interest" description="Disordered" evidence="2">
    <location>
        <begin position="257"/>
        <end position="292"/>
    </location>
</feature>
<sequence length="372" mass="39441">EWHCNKCKHERGSQVGMPVVSWASNTACFKCKRSKGGQSDNEKRMAKKTQELERQLKAEKSARADATRGGDSMEVEESNGDDGKDIGIQIAMLGSQIAQLSKPEIADISKELREGLTKQRAELVAQQRAPKPIGAQVLRLSRECDNVGKAVAKMESVLEAENKQLEELQASILERQGRLQEKRREHVELQAQLDEVQRRVALAPAPKREAEFPSGQHAALGLGLSVDELEAFIKQHGGGEELSASVARALQAKQREVAEAQRAASRAAPPAAQQQPAPQPAQPPLGLEGAAAAAARAGAGAGAAAAAEATGPPAEPSIEDLRAVLHQAGARAPVEDEQARAHADALRQALSAIGPGASGRRVARAAPGTVMY</sequence>
<evidence type="ECO:0000256" key="1">
    <source>
        <dbReference type="SAM" id="Coils"/>
    </source>
</evidence>
<keyword evidence="4" id="KW-1185">Reference proteome</keyword>
<accession>A0ABN9WSL1</accession>
<feature type="region of interest" description="Disordered" evidence="2">
    <location>
        <begin position="353"/>
        <end position="372"/>
    </location>
</feature>
<evidence type="ECO:0000313" key="4">
    <source>
        <dbReference type="Proteomes" id="UP001189429"/>
    </source>
</evidence>
<comment type="caution">
    <text evidence="3">The sequence shown here is derived from an EMBL/GenBank/DDBJ whole genome shotgun (WGS) entry which is preliminary data.</text>
</comment>
<feature type="region of interest" description="Disordered" evidence="2">
    <location>
        <begin position="32"/>
        <end position="83"/>
    </location>
</feature>